<dbReference type="EMBL" id="JAVYJV010000001">
    <property type="protein sequence ID" value="KAK4378762.1"/>
    <property type="molecule type" value="Genomic_DNA"/>
</dbReference>
<evidence type="ECO:0000313" key="6">
    <source>
        <dbReference type="EMBL" id="KAK4378762.1"/>
    </source>
</evidence>
<comment type="subcellular location">
    <subcellularLocation>
        <location evidence="1">Membrane</location>
    </subcellularLocation>
</comment>
<evidence type="ECO:0000256" key="2">
    <source>
        <dbReference type="ARBA" id="ARBA00022729"/>
    </source>
</evidence>
<proteinExistence type="predicted"/>
<dbReference type="InterPro" id="IPR001611">
    <property type="entry name" value="Leu-rich_rpt"/>
</dbReference>
<protein>
    <submittedName>
        <fullName evidence="6">Uncharacterized protein</fullName>
    </submittedName>
</protein>
<dbReference type="PANTHER" id="PTHR45974:SF242">
    <property type="entry name" value="LEUCINE-RICH REPEAT PROTEIN KINASE FAMILY PROTEIN"/>
    <property type="match status" value="1"/>
</dbReference>
<organism evidence="6 7">
    <name type="scientific">Anisodus tanguticus</name>
    <dbReference type="NCBI Taxonomy" id="243964"/>
    <lineage>
        <taxon>Eukaryota</taxon>
        <taxon>Viridiplantae</taxon>
        <taxon>Streptophyta</taxon>
        <taxon>Embryophyta</taxon>
        <taxon>Tracheophyta</taxon>
        <taxon>Spermatophyta</taxon>
        <taxon>Magnoliopsida</taxon>
        <taxon>eudicotyledons</taxon>
        <taxon>Gunneridae</taxon>
        <taxon>Pentapetalae</taxon>
        <taxon>asterids</taxon>
        <taxon>lamiids</taxon>
        <taxon>Solanales</taxon>
        <taxon>Solanaceae</taxon>
        <taxon>Solanoideae</taxon>
        <taxon>Hyoscyameae</taxon>
        <taxon>Anisodus</taxon>
    </lineage>
</organism>
<evidence type="ECO:0000313" key="7">
    <source>
        <dbReference type="Proteomes" id="UP001291623"/>
    </source>
</evidence>
<dbReference type="SUPFAM" id="SSF52058">
    <property type="entry name" value="L domain-like"/>
    <property type="match status" value="1"/>
</dbReference>
<dbReference type="InterPro" id="IPR032675">
    <property type="entry name" value="LRR_dom_sf"/>
</dbReference>
<evidence type="ECO:0000256" key="1">
    <source>
        <dbReference type="ARBA" id="ARBA00004370"/>
    </source>
</evidence>
<keyword evidence="5" id="KW-0325">Glycoprotein</keyword>
<keyword evidence="2" id="KW-0732">Signal</keyword>
<reference evidence="6" key="1">
    <citation type="submission" date="2023-12" db="EMBL/GenBank/DDBJ databases">
        <title>Genome assembly of Anisodus tanguticus.</title>
        <authorList>
            <person name="Wang Y.-J."/>
        </authorList>
    </citation>
    <scope>NUCLEOTIDE SEQUENCE</scope>
    <source>
        <strain evidence="6">KB-2021</strain>
        <tissue evidence="6">Leaf</tissue>
    </source>
</reference>
<sequence length="244" mass="26764">MATPVCPIQLCSLDPDFRMAILCRILVGCSFFGPIPESIGSLQQLVFISLTSNSFTGPIPPSIGNLSKLSWLDLSDNKISGTIPISHDSEPGLNFLVNTRNIHLSKNQLSGPIQPRLFGPNMKLIHLILDHNKLMGEIPESLGSLPNLEVLRLDWNSLNGPVPSNLTKLQSLNELGMSNNSFNASDVPQWFTSLPLLKTIGLANNKLNGTLDIGTRYGNNLTLDLRNNSIQNFTQKAEYNMNIS</sequence>
<name>A0AAE1SZ68_9SOLA</name>
<keyword evidence="4" id="KW-0472">Membrane</keyword>
<keyword evidence="7" id="KW-1185">Reference proteome</keyword>
<comment type="caution">
    <text evidence="6">The sequence shown here is derived from an EMBL/GenBank/DDBJ whole genome shotgun (WGS) entry which is preliminary data.</text>
</comment>
<evidence type="ECO:0000256" key="4">
    <source>
        <dbReference type="ARBA" id="ARBA00023136"/>
    </source>
</evidence>
<evidence type="ECO:0000256" key="3">
    <source>
        <dbReference type="ARBA" id="ARBA00022737"/>
    </source>
</evidence>
<dbReference type="FunFam" id="3.80.10.10:FF:000542">
    <property type="entry name" value="Leucine-rich repeat protein kinase family protein"/>
    <property type="match status" value="1"/>
</dbReference>
<dbReference type="Pfam" id="PF00560">
    <property type="entry name" value="LRR_1"/>
    <property type="match status" value="4"/>
</dbReference>
<dbReference type="PANTHER" id="PTHR45974">
    <property type="entry name" value="RECEPTOR-LIKE PROTEIN 55"/>
    <property type="match status" value="1"/>
</dbReference>
<dbReference type="Proteomes" id="UP001291623">
    <property type="component" value="Unassembled WGS sequence"/>
</dbReference>
<accession>A0AAE1SZ68</accession>
<dbReference type="AlphaFoldDB" id="A0AAE1SZ68"/>
<keyword evidence="3" id="KW-0677">Repeat</keyword>
<dbReference type="GO" id="GO:0016020">
    <property type="term" value="C:membrane"/>
    <property type="evidence" value="ECO:0007669"/>
    <property type="project" value="UniProtKB-SubCell"/>
</dbReference>
<gene>
    <name evidence="6" type="ORF">RND71_000624</name>
</gene>
<dbReference type="Gene3D" id="3.80.10.10">
    <property type="entry name" value="Ribonuclease Inhibitor"/>
    <property type="match status" value="2"/>
</dbReference>
<evidence type="ECO:0000256" key="5">
    <source>
        <dbReference type="ARBA" id="ARBA00023180"/>
    </source>
</evidence>